<organism evidence="2 3">
    <name type="scientific">Rossellomorea aquimaris</name>
    <dbReference type="NCBI Taxonomy" id="189382"/>
    <lineage>
        <taxon>Bacteria</taxon>
        <taxon>Bacillati</taxon>
        <taxon>Bacillota</taxon>
        <taxon>Bacilli</taxon>
        <taxon>Bacillales</taxon>
        <taxon>Bacillaceae</taxon>
        <taxon>Rossellomorea</taxon>
    </lineage>
</organism>
<dbReference type="RefSeq" id="WP_148969254.1">
    <property type="nucleotide sequence ID" value="NZ_JBNIKW010000003.1"/>
</dbReference>
<reference evidence="2 3" key="1">
    <citation type="submission" date="2019-08" db="EMBL/GenBank/DDBJ databases">
        <title>Bacillus genomes from the desert of Cuatro Cienegas, Coahuila.</title>
        <authorList>
            <person name="Olmedo-Alvarez G."/>
        </authorList>
    </citation>
    <scope>NUCLEOTIDE SEQUENCE [LARGE SCALE GENOMIC DNA]</scope>
    <source>
        <strain evidence="2 3">CH87b_3T</strain>
    </source>
</reference>
<name>A0A5D4TWV9_9BACI</name>
<dbReference type="Proteomes" id="UP000324269">
    <property type="component" value="Unassembled WGS sequence"/>
</dbReference>
<protein>
    <submittedName>
        <fullName evidence="2">Uncharacterized protein</fullName>
    </submittedName>
</protein>
<evidence type="ECO:0000313" key="3">
    <source>
        <dbReference type="Proteomes" id="UP000324269"/>
    </source>
</evidence>
<feature type="signal peptide" evidence="1">
    <location>
        <begin position="1"/>
        <end position="24"/>
    </location>
</feature>
<evidence type="ECO:0000256" key="1">
    <source>
        <dbReference type="SAM" id="SignalP"/>
    </source>
</evidence>
<gene>
    <name evidence="2" type="ORF">FZC85_15860</name>
</gene>
<dbReference type="AlphaFoldDB" id="A0A5D4TWV9"/>
<feature type="chain" id="PRO_5030116705" evidence="1">
    <location>
        <begin position="25"/>
        <end position="272"/>
    </location>
</feature>
<dbReference type="PROSITE" id="PS51257">
    <property type="entry name" value="PROKAR_LIPOPROTEIN"/>
    <property type="match status" value="1"/>
</dbReference>
<evidence type="ECO:0000313" key="2">
    <source>
        <dbReference type="EMBL" id="TYS84830.1"/>
    </source>
</evidence>
<sequence>MLYLFRFMMVVSLLFACSAKPAGAMPSFTLEILPWDQVKEIIPKQSYFTIIDVETGLSFKVQRRAGSKHADVQPVTKKDTKIMKSIYGGKWSWDRRAILVLVHDQLISASMNGMPHGAGALQNNFPGHFCVHFYGSTTHKTPTPDLAHKIMILKAGGKLDGFLYKLDPYELISVMEIAVNQHDKKLLSQVMSGSNGSLKETLKRVKHMDITQRSILPVEDLPALVGMKLKVRVKWIRSNQSQEENNVQFIIRKDAIEDQWKIDGHAFLEEME</sequence>
<dbReference type="EMBL" id="VTEZ01000004">
    <property type="protein sequence ID" value="TYS84830.1"/>
    <property type="molecule type" value="Genomic_DNA"/>
</dbReference>
<keyword evidence="1" id="KW-0732">Signal</keyword>
<dbReference type="OrthoDB" id="529831at2"/>
<proteinExistence type="predicted"/>
<comment type="caution">
    <text evidence="2">The sequence shown here is derived from an EMBL/GenBank/DDBJ whole genome shotgun (WGS) entry which is preliminary data.</text>
</comment>
<accession>A0A5D4TWV9</accession>